<evidence type="ECO:0000256" key="1">
    <source>
        <dbReference type="ARBA" id="ARBA00022614"/>
    </source>
</evidence>
<dbReference type="AlphaFoldDB" id="L0AZ66"/>
<protein>
    <submittedName>
        <fullName evidence="5">Uncharacterized protein</fullName>
    </submittedName>
</protein>
<dbReference type="RefSeq" id="XP_004829860.1">
    <property type="nucleotide sequence ID" value="XM_004829803.1"/>
</dbReference>
<keyword evidence="2" id="KW-0677">Repeat</keyword>
<feature type="compositionally biased region" description="Acidic residues" evidence="4">
    <location>
        <begin position="198"/>
        <end position="231"/>
    </location>
</feature>
<dbReference type="SUPFAM" id="SSF52058">
    <property type="entry name" value="L domain-like"/>
    <property type="match status" value="1"/>
</dbReference>
<dbReference type="GO" id="GO:0042393">
    <property type="term" value="F:histone binding"/>
    <property type="evidence" value="ECO:0007669"/>
    <property type="project" value="TreeGrafter"/>
</dbReference>
<dbReference type="VEuPathDB" id="PiroplasmaDB:BEWA_030470"/>
<comment type="similarity">
    <text evidence="3">Belongs to the ANP32 family.</text>
</comment>
<dbReference type="OrthoDB" id="361619at2759"/>
<organism evidence="5 6">
    <name type="scientific">Theileria equi strain WA</name>
    <dbReference type="NCBI Taxonomy" id="1537102"/>
    <lineage>
        <taxon>Eukaryota</taxon>
        <taxon>Sar</taxon>
        <taxon>Alveolata</taxon>
        <taxon>Apicomplexa</taxon>
        <taxon>Aconoidasida</taxon>
        <taxon>Piroplasmida</taxon>
        <taxon>Theileriidae</taxon>
        <taxon>Theileria</taxon>
    </lineage>
</organism>
<keyword evidence="6" id="KW-1185">Reference proteome</keyword>
<dbReference type="GeneID" id="15806996"/>
<evidence type="ECO:0000313" key="6">
    <source>
        <dbReference type="Proteomes" id="UP000031512"/>
    </source>
</evidence>
<dbReference type="KEGG" id="beq:BEWA_030470"/>
<dbReference type="GO" id="GO:0005634">
    <property type="term" value="C:nucleus"/>
    <property type="evidence" value="ECO:0007669"/>
    <property type="project" value="TreeGrafter"/>
</dbReference>
<feature type="compositionally biased region" description="Basic and acidic residues" evidence="4">
    <location>
        <begin position="186"/>
        <end position="197"/>
    </location>
</feature>
<name>L0AZ66_THEEQ</name>
<keyword evidence="1" id="KW-0433">Leucine-rich repeat</keyword>
<feature type="compositionally biased region" description="Low complexity" evidence="4">
    <location>
        <begin position="245"/>
        <end position="257"/>
    </location>
</feature>
<feature type="region of interest" description="Disordered" evidence="4">
    <location>
        <begin position="167"/>
        <end position="257"/>
    </location>
</feature>
<dbReference type="Proteomes" id="UP000031512">
    <property type="component" value="Chromosome 1"/>
</dbReference>
<dbReference type="STRING" id="1537102.L0AZ66"/>
<evidence type="ECO:0000313" key="5">
    <source>
        <dbReference type="EMBL" id="AFZ80194.1"/>
    </source>
</evidence>
<dbReference type="Pfam" id="PF14580">
    <property type="entry name" value="LRR_9"/>
    <property type="match status" value="1"/>
</dbReference>
<sequence>MDAALEAQLKTLKKELGADDDSVFLKVKELILDGSSIKSISIEEGEKLEKFKNLTKLSLNGTGLTSLTNFPELPSLKILELTDNYISDPIIFTIIPKLFPKLKVLHIGGNHLKNPKDVKSLGVMPDLVALGLAMNPMANEKDYREIVFESLPNLEILDQVDSSGVEYNYSDDEAFDDEDAEGEADDVLKKFYETEYKSDDEDDEEFDPENQPDVEDEDFDEDEEDEEDDAEGSTSSKRPLEEDPSTSSSSSSKPKLE</sequence>
<dbReference type="EMBL" id="CP001669">
    <property type="protein sequence ID" value="AFZ80194.1"/>
    <property type="molecule type" value="Genomic_DNA"/>
</dbReference>
<dbReference type="PANTHER" id="PTHR11375:SF0">
    <property type="entry name" value="ACIDIC LEUCINE-RICH NUCLEAR PHOSPHOPROTEIN 32 FAMILY MEMBER A"/>
    <property type="match status" value="1"/>
</dbReference>
<evidence type="ECO:0000256" key="3">
    <source>
        <dbReference type="ARBA" id="ARBA00025777"/>
    </source>
</evidence>
<feature type="compositionally biased region" description="Acidic residues" evidence="4">
    <location>
        <begin position="169"/>
        <end position="185"/>
    </location>
</feature>
<gene>
    <name evidence="5" type="ORF">BEWA_030470</name>
</gene>
<evidence type="ECO:0000256" key="2">
    <source>
        <dbReference type="ARBA" id="ARBA00022737"/>
    </source>
</evidence>
<dbReference type="Gene3D" id="3.80.10.10">
    <property type="entry name" value="Ribonuclease Inhibitor"/>
    <property type="match status" value="1"/>
</dbReference>
<reference evidence="5 6" key="1">
    <citation type="journal article" date="2012" name="BMC Genomics">
        <title>Comparative genomic analysis and phylogenetic position of Theileria equi.</title>
        <authorList>
            <person name="Kappmeyer L.S."/>
            <person name="Thiagarajan M."/>
            <person name="Herndon D.R."/>
            <person name="Ramsay J.D."/>
            <person name="Caler E."/>
            <person name="Djikeng A."/>
            <person name="Gillespie J.J."/>
            <person name="Lau A.O."/>
            <person name="Roalson E.H."/>
            <person name="Silva J.C."/>
            <person name="Silva M.G."/>
            <person name="Suarez C.E."/>
            <person name="Ueti M.W."/>
            <person name="Nene V.M."/>
            <person name="Mealey R.H."/>
            <person name="Knowles D.P."/>
            <person name="Brayton K.A."/>
        </authorList>
    </citation>
    <scope>NUCLEOTIDE SEQUENCE [LARGE SCALE GENOMIC DNA]</scope>
    <source>
        <strain evidence="5 6">WA</strain>
    </source>
</reference>
<dbReference type="InterPro" id="IPR045081">
    <property type="entry name" value="AN32"/>
</dbReference>
<accession>L0AZ66</accession>
<dbReference type="PANTHER" id="PTHR11375">
    <property type="entry name" value="ACIDIC LEUCINE-RICH NUCLEAR PHOSPHOPROTEIN 32"/>
    <property type="match status" value="1"/>
</dbReference>
<evidence type="ECO:0000256" key="4">
    <source>
        <dbReference type="SAM" id="MobiDB-lite"/>
    </source>
</evidence>
<dbReference type="eggNOG" id="KOG2739">
    <property type="taxonomic scope" value="Eukaryota"/>
</dbReference>
<dbReference type="InterPro" id="IPR032675">
    <property type="entry name" value="LRR_dom_sf"/>
</dbReference>
<proteinExistence type="inferred from homology"/>